<feature type="region of interest" description="Disordered" evidence="1">
    <location>
        <begin position="23"/>
        <end position="63"/>
    </location>
</feature>
<comment type="caution">
    <text evidence="2">The sequence shown here is derived from an EMBL/GenBank/DDBJ whole genome shotgun (WGS) entry which is preliminary data.</text>
</comment>
<reference evidence="2 3" key="1">
    <citation type="submission" date="2017-09" db="EMBL/GenBank/DDBJ databases">
        <title>Genome sequences of Natrinema ejinorence JCM 13890T.</title>
        <authorList>
            <person name="Roh S.W."/>
            <person name="Kim Y.B."/>
            <person name="Kim J.Y."/>
        </authorList>
    </citation>
    <scope>NUCLEOTIDE SEQUENCE [LARGE SCALE GENOMIC DNA]</scope>
    <source>
        <strain evidence="2 3">JCM 13890</strain>
    </source>
</reference>
<dbReference type="EMBL" id="NXNI01000001">
    <property type="protein sequence ID" value="PCR89325.1"/>
    <property type="molecule type" value="Genomic_DNA"/>
</dbReference>
<dbReference type="RefSeq" id="WP_097378273.1">
    <property type="nucleotide sequence ID" value="NZ_NXNI01000001.1"/>
</dbReference>
<keyword evidence="3" id="KW-1185">Reference proteome</keyword>
<gene>
    <name evidence="2" type="ORF">CP557_01490</name>
</gene>
<sequence length="63" mass="7458">MDISQYSQQELARLKLGYIVRERQQSQQSQQRTGTRMSARKRDLQRGQQQARREMFDDLGVTA</sequence>
<dbReference type="AlphaFoldDB" id="A0A2A5QRA1"/>
<dbReference type="Proteomes" id="UP000219689">
    <property type="component" value="Unassembled WGS sequence"/>
</dbReference>
<evidence type="ECO:0000256" key="1">
    <source>
        <dbReference type="SAM" id="MobiDB-lite"/>
    </source>
</evidence>
<feature type="compositionally biased region" description="Basic and acidic residues" evidence="1">
    <location>
        <begin position="40"/>
        <end position="56"/>
    </location>
</feature>
<name>A0A2A5QRA1_9EURY</name>
<protein>
    <submittedName>
        <fullName evidence="2">Uncharacterized protein</fullName>
    </submittedName>
</protein>
<evidence type="ECO:0000313" key="2">
    <source>
        <dbReference type="EMBL" id="PCR89325.1"/>
    </source>
</evidence>
<dbReference type="OrthoDB" id="379255at2157"/>
<accession>A0A2A5QRA1</accession>
<organism evidence="2 3">
    <name type="scientific">Natrinema ejinorense</name>
    <dbReference type="NCBI Taxonomy" id="373386"/>
    <lineage>
        <taxon>Archaea</taxon>
        <taxon>Methanobacteriati</taxon>
        <taxon>Methanobacteriota</taxon>
        <taxon>Stenosarchaea group</taxon>
        <taxon>Halobacteria</taxon>
        <taxon>Halobacteriales</taxon>
        <taxon>Natrialbaceae</taxon>
        <taxon>Natrinema</taxon>
    </lineage>
</organism>
<evidence type="ECO:0000313" key="3">
    <source>
        <dbReference type="Proteomes" id="UP000219689"/>
    </source>
</evidence>
<proteinExistence type="predicted"/>